<reference evidence="6" key="1">
    <citation type="submission" date="2020-11" db="EMBL/GenBank/DDBJ databases">
        <authorList>
            <person name="Tran Van P."/>
        </authorList>
    </citation>
    <scope>NUCLEOTIDE SEQUENCE</scope>
</reference>
<dbReference type="AlphaFoldDB" id="A0A7R9BKH9"/>
<gene>
    <name evidence="6" type="ORF">NMOB1V02_LOCUS3286</name>
</gene>
<dbReference type="Gene3D" id="6.20.340.10">
    <property type="match status" value="2"/>
</dbReference>
<dbReference type="InterPro" id="IPR008195">
    <property type="entry name" value="Ribosomal_eL34"/>
</dbReference>
<keyword evidence="2" id="KW-0689">Ribosomal protein</keyword>
<keyword evidence="3" id="KW-0687">Ribonucleoprotein</keyword>
<dbReference type="GO" id="GO:0003735">
    <property type="term" value="F:structural constituent of ribosome"/>
    <property type="evidence" value="ECO:0007669"/>
    <property type="project" value="InterPro"/>
</dbReference>
<comment type="similarity">
    <text evidence="1">Belongs to the eukaryotic ribosomal protein eL34 family.</text>
</comment>
<dbReference type="Pfam" id="PF01199">
    <property type="entry name" value="Ribosomal_L34e"/>
    <property type="match status" value="2"/>
</dbReference>
<dbReference type="GO" id="GO:1990904">
    <property type="term" value="C:ribonucleoprotein complex"/>
    <property type="evidence" value="ECO:0007669"/>
    <property type="project" value="UniProtKB-KW"/>
</dbReference>
<dbReference type="OrthoDB" id="10006997at2759"/>
<dbReference type="EMBL" id="CAJPEX010000424">
    <property type="protein sequence ID" value="CAG0915644.1"/>
    <property type="molecule type" value="Genomic_DNA"/>
</dbReference>
<evidence type="ECO:0000256" key="2">
    <source>
        <dbReference type="ARBA" id="ARBA00022980"/>
    </source>
</evidence>
<evidence type="ECO:0000256" key="3">
    <source>
        <dbReference type="ARBA" id="ARBA00023274"/>
    </source>
</evidence>
<name>A0A7R9BKH9_9CRUS</name>
<dbReference type="InterPro" id="IPR047868">
    <property type="entry name" value="Ribosomal_L34e_arc-type"/>
</dbReference>
<evidence type="ECO:0000256" key="1">
    <source>
        <dbReference type="ARBA" id="ARBA00009875"/>
    </source>
</evidence>
<evidence type="ECO:0000313" key="6">
    <source>
        <dbReference type="EMBL" id="CAD7275492.1"/>
    </source>
</evidence>
<sequence>MVQRVTLRRRLSYNTASNRREVARTPGGKLVYLYKKKPGGHPKCGDCKTRLCGIIAARPREYSRISKTKKKVFRTYGGSLCHKCLRQRIVRAFLIEEQRIVIKVLKAQQGPTRPTEKKKYQCGRVVNQEVFWIRCGRLLRLKMVQRVTLRRRLSYNTASNRREVARTPGGKLVYLYKKKPGGHPKCGDCKTRLCGIIAARPREYSRISKTKKKVFRTYGGSLCHKCLRQRIVRAFLIEEQRIVIKVLKAQQGPVRPAGKQK</sequence>
<dbReference type="Gene3D" id="6.20.370.70">
    <property type="match status" value="2"/>
</dbReference>
<organism evidence="6">
    <name type="scientific">Notodromas monacha</name>
    <dbReference type="NCBI Taxonomy" id="399045"/>
    <lineage>
        <taxon>Eukaryota</taxon>
        <taxon>Metazoa</taxon>
        <taxon>Ecdysozoa</taxon>
        <taxon>Arthropoda</taxon>
        <taxon>Crustacea</taxon>
        <taxon>Oligostraca</taxon>
        <taxon>Ostracoda</taxon>
        <taxon>Podocopa</taxon>
        <taxon>Podocopida</taxon>
        <taxon>Cypridocopina</taxon>
        <taxon>Cypridoidea</taxon>
        <taxon>Cyprididae</taxon>
        <taxon>Notodromas</taxon>
    </lineage>
</organism>
<dbReference type="InterPro" id="IPR018065">
    <property type="entry name" value="Ribosomal_eL34_CS"/>
</dbReference>
<dbReference type="PANTHER" id="PTHR46595">
    <property type="entry name" value="60S RIBOSOMAL PROTEIN L34"/>
    <property type="match status" value="1"/>
</dbReference>
<dbReference type="PROSITE" id="PS01145">
    <property type="entry name" value="RIBOSOMAL_L34E"/>
    <property type="match status" value="2"/>
</dbReference>
<dbReference type="InterPro" id="IPR038562">
    <property type="entry name" value="Ribosomal_eL34_C_sf"/>
</dbReference>
<dbReference type="GO" id="GO:0006412">
    <property type="term" value="P:translation"/>
    <property type="evidence" value="ECO:0007669"/>
    <property type="project" value="InterPro"/>
</dbReference>
<protein>
    <recommendedName>
        <fullName evidence="4">Large ribosomal subunit protein eL34</fullName>
    </recommendedName>
    <alternativeName>
        <fullName evidence="5">60S ribosomal protein L34</fullName>
    </alternativeName>
</protein>
<evidence type="ECO:0000313" key="7">
    <source>
        <dbReference type="Proteomes" id="UP000678499"/>
    </source>
</evidence>
<dbReference type="PRINTS" id="PR01250">
    <property type="entry name" value="RIBOSOMALL34"/>
</dbReference>
<accession>A0A7R9BKH9</accession>
<dbReference type="HAMAP" id="MF_00349">
    <property type="entry name" value="Ribosomal_eL34"/>
    <property type="match status" value="2"/>
</dbReference>
<evidence type="ECO:0000256" key="4">
    <source>
        <dbReference type="ARBA" id="ARBA00035227"/>
    </source>
</evidence>
<proteinExistence type="inferred from homology"/>
<keyword evidence="7" id="KW-1185">Reference proteome</keyword>
<dbReference type="GO" id="GO:0005840">
    <property type="term" value="C:ribosome"/>
    <property type="evidence" value="ECO:0007669"/>
    <property type="project" value="UniProtKB-KW"/>
</dbReference>
<evidence type="ECO:0000256" key="5">
    <source>
        <dbReference type="ARBA" id="ARBA00035333"/>
    </source>
</evidence>
<dbReference type="EMBL" id="OA882461">
    <property type="protein sequence ID" value="CAD7275492.1"/>
    <property type="molecule type" value="Genomic_DNA"/>
</dbReference>
<dbReference type="Proteomes" id="UP000678499">
    <property type="component" value="Unassembled WGS sequence"/>
</dbReference>